<dbReference type="PATRIC" id="fig|1359167.3.peg.82"/>
<keyword evidence="3" id="KW-1003">Cell membrane</keyword>
<comment type="catalytic activity">
    <reaction evidence="3">
        <text>a quinone + NADH + 5 H(+)(in) = a quinol + NAD(+) + 4 H(+)(out)</text>
        <dbReference type="Rhea" id="RHEA:57888"/>
        <dbReference type="ChEBI" id="CHEBI:15378"/>
        <dbReference type="ChEBI" id="CHEBI:24646"/>
        <dbReference type="ChEBI" id="CHEBI:57540"/>
        <dbReference type="ChEBI" id="CHEBI:57945"/>
        <dbReference type="ChEBI" id="CHEBI:132124"/>
    </reaction>
</comment>
<comment type="subunit">
    <text evidence="3">NDH-1 is composed of 14 different subunits. Subunits NuoB, C, D, E, F, and G constitute the peripheral sector of the complex.</text>
</comment>
<dbReference type="NCBIfam" id="TIGR01961">
    <property type="entry name" value="NuoC_fam"/>
    <property type="match status" value="1"/>
</dbReference>
<keyword evidence="3" id="KW-1278">Translocase</keyword>
<dbReference type="EC" id="7.1.1.-" evidence="3"/>
<dbReference type="NCBIfam" id="NF004733">
    <property type="entry name" value="PRK06074.1-5"/>
    <property type="match status" value="1"/>
</dbReference>
<dbReference type="GO" id="GO:0050136">
    <property type="term" value="F:NADH dehydrogenase (quinone) (non-electrogenic) activity"/>
    <property type="evidence" value="ECO:0007669"/>
    <property type="project" value="UniProtKB-UniRule"/>
</dbReference>
<dbReference type="Gene3D" id="3.30.460.80">
    <property type="entry name" value="NADH:ubiquinone oxidoreductase, 30kDa subunit"/>
    <property type="match status" value="1"/>
</dbReference>
<organism evidence="5 6">
    <name type="scientific">Ehrlichia cf. muris str. EmCRT</name>
    <dbReference type="NCBI Taxonomy" id="1359167"/>
    <lineage>
        <taxon>Bacteria</taxon>
        <taxon>Pseudomonadati</taxon>
        <taxon>Pseudomonadota</taxon>
        <taxon>Alphaproteobacteria</taxon>
        <taxon>Rickettsiales</taxon>
        <taxon>Anaplasmataceae</taxon>
        <taxon>Ehrlichia</taxon>
    </lineage>
</organism>
<dbReference type="EMBL" id="LANU01000001">
    <property type="protein sequence ID" value="KJV65903.1"/>
    <property type="molecule type" value="Genomic_DNA"/>
</dbReference>
<dbReference type="InterPro" id="IPR001268">
    <property type="entry name" value="NADH_UbQ_OxRdtase_30kDa_su"/>
</dbReference>
<comment type="function">
    <text evidence="3">NDH-1 shuttles electrons from NADH, via FMN and iron-sulfur (Fe-S) centers, to quinones in the respiratory chain. The immediate electron acceptor for the enzyme in this species is believed to be ubiquinone. Couples the redox reaction to proton translocation (for every two electrons transferred, four hydrogen ions are translocated across the cytoplasmic membrane), and thus conserves the redox energy in a proton gradient.</text>
</comment>
<dbReference type="RefSeq" id="WP_045804502.1">
    <property type="nucleotide sequence ID" value="NZ_LANU01000001.1"/>
</dbReference>
<evidence type="ECO:0000313" key="6">
    <source>
        <dbReference type="Proteomes" id="UP000033546"/>
    </source>
</evidence>
<gene>
    <name evidence="3 5" type="primary">nuoC</name>
    <name evidence="5" type="ORF">EMUCRT_0085</name>
</gene>
<dbReference type="Proteomes" id="UP000033546">
    <property type="component" value="Unassembled WGS sequence"/>
</dbReference>
<dbReference type="PANTHER" id="PTHR10884:SF14">
    <property type="entry name" value="NADH DEHYDROGENASE [UBIQUINONE] IRON-SULFUR PROTEIN 3, MITOCHONDRIAL"/>
    <property type="match status" value="1"/>
</dbReference>
<sequence>MSDINNVIDNITTHINTSINVKCTIKDNIMLELHSNTEDIYNHILFLRNDTKCKFHILIDIFAIDYPGRSARFEVVYSLLSIINNIRISCKVPLQENENIPSITNIFSAAGWFEREVFDMYGIIFANNPDLRRILTDYGFSGHPMLKDFPLTGYKEVRYDISKKEVAYEAVNLQQDFRSFDFLSPWKETKNE</sequence>
<dbReference type="Pfam" id="PF00329">
    <property type="entry name" value="Complex1_30kDa"/>
    <property type="match status" value="1"/>
</dbReference>
<dbReference type="InterPro" id="IPR010218">
    <property type="entry name" value="NADH_DH_suC"/>
</dbReference>
<comment type="subcellular location">
    <subcellularLocation>
        <location evidence="3">Cell membrane</location>
        <topology evidence="3">Peripheral membrane protein</topology>
        <orientation evidence="3">Cytoplasmic side</orientation>
    </subcellularLocation>
</comment>
<keyword evidence="3" id="KW-0830">Ubiquinone</keyword>
<feature type="domain" description="NADH:ubiquinone oxidoreductase 30kDa subunit" evidence="4">
    <location>
        <begin position="36"/>
        <end position="154"/>
    </location>
</feature>
<evidence type="ECO:0000256" key="1">
    <source>
        <dbReference type="ARBA" id="ARBA00007569"/>
    </source>
</evidence>
<keyword evidence="3" id="KW-0520">NAD</keyword>
<keyword evidence="3" id="KW-0472">Membrane</keyword>
<protein>
    <recommendedName>
        <fullName evidence="3">NADH-quinone oxidoreductase subunit C</fullName>
        <ecNumber evidence="3">7.1.1.-</ecNumber>
    </recommendedName>
    <alternativeName>
        <fullName evidence="3">NADH dehydrogenase I subunit C</fullName>
    </alternativeName>
    <alternativeName>
        <fullName evidence="3">NDH-1 subunit C</fullName>
    </alternativeName>
</protein>
<accession>A0A0F3NCT9</accession>
<dbReference type="GO" id="GO:0005886">
    <property type="term" value="C:plasma membrane"/>
    <property type="evidence" value="ECO:0007669"/>
    <property type="project" value="UniProtKB-SubCell"/>
</dbReference>
<keyword evidence="3" id="KW-0874">Quinone</keyword>
<evidence type="ECO:0000256" key="3">
    <source>
        <dbReference type="HAMAP-Rule" id="MF_01357"/>
    </source>
</evidence>
<keyword evidence="2 3" id="KW-0813">Transport</keyword>
<comment type="similarity">
    <text evidence="1 3">Belongs to the complex I 30 kDa subunit family.</text>
</comment>
<dbReference type="PANTHER" id="PTHR10884">
    <property type="entry name" value="NADH DEHYDROGENASE UBIQUINONE IRON-SULFUR PROTEIN 3"/>
    <property type="match status" value="1"/>
</dbReference>
<dbReference type="HAMAP" id="MF_01357">
    <property type="entry name" value="NDH1_NuoC"/>
    <property type="match status" value="1"/>
</dbReference>
<dbReference type="GO" id="GO:0008137">
    <property type="term" value="F:NADH dehydrogenase (ubiquinone) activity"/>
    <property type="evidence" value="ECO:0007669"/>
    <property type="project" value="InterPro"/>
</dbReference>
<evidence type="ECO:0000259" key="4">
    <source>
        <dbReference type="Pfam" id="PF00329"/>
    </source>
</evidence>
<dbReference type="GO" id="GO:0048038">
    <property type="term" value="F:quinone binding"/>
    <property type="evidence" value="ECO:0007669"/>
    <property type="project" value="UniProtKB-KW"/>
</dbReference>
<evidence type="ECO:0000256" key="2">
    <source>
        <dbReference type="ARBA" id="ARBA00022448"/>
    </source>
</evidence>
<dbReference type="AlphaFoldDB" id="A0A0F3NCT9"/>
<evidence type="ECO:0000313" key="5">
    <source>
        <dbReference type="EMBL" id="KJV65903.1"/>
    </source>
</evidence>
<name>A0A0F3NCT9_9RICK</name>
<proteinExistence type="inferred from homology"/>
<reference evidence="5 6" key="1">
    <citation type="submission" date="2015-02" db="EMBL/GenBank/DDBJ databases">
        <title>Genome Sequencing of Rickettsiales.</title>
        <authorList>
            <person name="Daugherty S.C."/>
            <person name="Su Q."/>
            <person name="Abolude K."/>
            <person name="Beier-Sexton M."/>
            <person name="Carlyon J.A."/>
            <person name="Carter R."/>
            <person name="Day N.P."/>
            <person name="Dumler S.J."/>
            <person name="Dyachenko V."/>
            <person name="Godinez A."/>
            <person name="Kurtti T.J."/>
            <person name="Lichay M."/>
            <person name="Mullins K.E."/>
            <person name="Ott S."/>
            <person name="Pappas-Brown V."/>
            <person name="Paris D.H."/>
            <person name="Patel P."/>
            <person name="Richards A.L."/>
            <person name="Sadzewicz L."/>
            <person name="Sears K."/>
            <person name="Seidman D."/>
            <person name="Sengamalay N."/>
            <person name="Stenos J."/>
            <person name="Tallon L.J."/>
            <person name="Vincent G."/>
            <person name="Fraser C.M."/>
            <person name="Munderloh U."/>
            <person name="Dunning-Hotopp J.C."/>
        </authorList>
    </citation>
    <scope>NUCLEOTIDE SEQUENCE [LARGE SCALE GENOMIC DNA]</scope>
    <source>
        <strain evidence="5 6">EmCRT</strain>
    </source>
</reference>
<dbReference type="InterPro" id="IPR037232">
    <property type="entry name" value="NADH_quin_OxRdtase_su_C/D-like"/>
</dbReference>
<comment type="caution">
    <text evidence="5">The sequence shown here is derived from an EMBL/GenBank/DDBJ whole genome shotgun (WGS) entry which is preliminary data.</text>
</comment>
<dbReference type="SUPFAM" id="SSF143243">
    <property type="entry name" value="Nqo5-like"/>
    <property type="match status" value="1"/>
</dbReference>